<evidence type="ECO:0000313" key="1">
    <source>
        <dbReference type="EMBL" id="ART31499.1"/>
    </source>
</evidence>
<protein>
    <submittedName>
        <fullName evidence="1">Uncharacterized protein</fullName>
    </submittedName>
</protein>
<reference evidence="1" key="1">
    <citation type="submission" date="2017-03" db="EMBL/GenBank/DDBJ databases">
        <title>The mitochondrial genome of the carnivorous plant Utricularia reniformis (Lentibulariaceae): structure, comparative analysis and evolutionary landmarks.</title>
        <authorList>
            <person name="Silva S.R."/>
            <person name="Alvarenga D.O."/>
            <person name="Michael T.P."/>
            <person name="Miranda V.F.O."/>
            <person name="Varani A.M."/>
        </authorList>
    </citation>
    <scope>NUCLEOTIDE SEQUENCE</scope>
</reference>
<sequence length="66" mass="7615">MREHCHPSLVVNRVGSEVTISLFSYNLEAGRRATHWNEMLQDIPSNNQHSSETFITVSLNNEKPYE</sequence>
<dbReference type="EMBL" id="KY774314">
    <property type="protein sequence ID" value="ART31499.1"/>
    <property type="molecule type" value="Genomic_DNA"/>
</dbReference>
<proteinExistence type="predicted"/>
<keyword evidence="1" id="KW-0496">Mitochondrion</keyword>
<accession>A0A1Y0B2C0</accession>
<name>A0A1Y0B2C0_9LAMI</name>
<organism evidence="1">
    <name type="scientific">Utricularia reniformis</name>
    <dbReference type="NCBI Taxonomy" id="192314"/>
    <lineage>
        <taxon>Eukaryota</taxon>
        <taxon>Viridiplantae</taxon>
        <taxon>Streptophyta</taxon>
        <taxon>Embryophyta</taxon>
        <taxon>Tracheophyta</taxon>
        <taxon>Spermatophyta</taxon>
        <taxon>Magnoliopsida</taxon>
        <taxon>eudicotyledons</taxon>
        <taxon>Gunneridae</taxon>
        <taxon>Pentapetalae</taxon>
        <taxon>asterids</taxon>
        <taxon>lamiids</taxon>
        <taxon>Lamiales</taxon>
        <taxon>Lentibulariaceae</taxon>
        <taxon>Utricularia</taxon>
    </lineage>
</organism>
<dbReference type="AlphaFoldDB" id="A0A1Y0B2C0"/>
<geneLocation type="mitochondrion" evidence="1"/>
<gene>
    <name evidence="1" type="ORF">AEK19_MT1296</name>
</gene>